<dbReference type="AlphaFoldDB" id="A0A6G1HYC7"/>
<feature type="domain" description="VOC" evidence="2">
    <location>
        <begin position="10"/>
        <end position="154"/>
    </location>
</feature>
<dbReference type="EMBL" id="ML996694">
    <property type="protein sequence ID" value="KAF2400944.1"/>
    <property type="molecule type" value="Genomic_DNA"/>
</dbReference>
<organism evidence="3 4">
    <name type="scientific">Trichodelitschia bisporula</name>
    <dbReference type="NCBI Taxonomy" id="703511"/>
    <lineage>
        <taxon>Eukaryota</taxon>
        <taxon>Fungi</taxon>
        <taxon>Dikarya</taxon>
        <taxon>Ascomycota</taxon>
        <taxon>Pezizomycotina</taxon>
        <taxon>Dothideomycetes</taxon>
        <taxon>Dothideomycetes incertae sedis</taxon>
        <taxon>Phaeotrichales</taxon>
        <taxon>Phaeotrichaceae</taxon>
        <taxon>Trichodelitschia</taxon>
    </lineage>
</organism>
<dbReference type="GO" id="GO:0004493">
    <property type="term" value="F:methylmalonyl-CoA epimerase activity"/>
    <property type="evidence" value="ECO:0007669"/>
    <property type="project" value="TreeGrafter"/>
</dbReference>
<dbReference type="Proteomes" id="UP000799640">
    <property type="component" value="Unassembled WGS sequence"/>
</dbReference>
<dbReference type="Pfam" id="PF00903">
    <property type="entry name" value="Glyoxalase"/>
    <property type="match status" value="1"/>
</dbReference>
<reference evidence="3" key="1">
    <citation type="journal article" date="2020" name="Stud. Mycol.">
        <title>101 Dothideomycetes genomes: a test case for predicting lifestyles and emergence of pathogens.</title>
        <authorList>
            <person name="Haridas S."/>
            <person name="Albert R."/>
            <person name="Binder M."/>
            <person name="Bloem J."/>
            <person name="Labutti K."/>
            <person name="Salamov A."/>
            <person name="Andreopoulos B."/>
            <person name="Baker S."/>
            <person name="Barry K."/>
            <person name="Bills G."/>
            <person name="Bluhm B."/>
            <person name="Cannon C."/>
            <person name="Castanera R."/>
            <person name="Culley D."/>
            <person name="Daum C."/>
            <person name="Ezra D."/>
            <person name="Gonzalez J."/>
            <person name="Henrissat B."/>
            <person name="Kuo A."/>
            <person name="Liang C."/>
            <person name="Lipzen A."/>
            <person name="Lutzoni F."/>
            <person name="Magnuson J."/>
            <person name="Mondo S."/>
            <person name="Nolan M."/>
            <person name="Ohm R."/>
            <person name="Pangilinan J."/>
            <person name="Park H.-J."/>
            <person name="Ramirez L."/>
            <person name="Alfaro M."/>
            <person name="Sun H."/>
            <person name="Tritt A."/>
            <person name="Yoshinaga Y."/>
            <person name="Zwiers L.-H."/>
            <person name="Turgeon B."/>
            <person name="Goodwin S."/>
            <person name="Spatafora J."/>
            <person name="Crous P."/>
            <person name="Grigoriev I."/>
        </authorList>
    </citation>
    <scope>NUCLEOTIDE SEQUENCE</scope>
    <source>
        <strain evidence="3">CBS 262.69</strain>
    </source>
</reference>
<evidence type="ECO:0000259" key="2">
    <source>
        <dbReference type="PROSITE" id="PS51819"/>
    </source>
</evidence>
<keyword evidence="1" id="KW-0479">Metal-binding</keyword>
<dbReference type="InterPro" id="IPR037523">
    <property type="entry name" value="VOC_core"/>
</dbReference>
<dbReference type="PROSITE" id="PS51819">
    <property type="entry name" value="VOC"/>
    <property type="match status" value="1"/>
</dbReference>
<gene>
    <name evidence="3" type="ORF">EJ06DRAFT_556417</name>
</gene>
<evidence type="ECO:0000256" key="1">
    <source>
        <dbReference type="ARBA" id="ARBA00022723"/>
    </source>
</evidence>
<dbReference type="SUPFAM" id="SSF54593">
    <property type="entry name" value="Glyoxalase/Bleomycin resistance protein/Dihydroxybiphenyl dioxygenase"/>
    <property type="match status" value="1"/>
</dbReference>
<dbReference type="InterPro" id="IPR029068">
    <property type="entry name" value="Glyas_Bleomycin-R_OHBP_Dase"/>
</dbReference>
<dbReference type="PANTHER" id="PTHR43048:SF6">
    <property type="entry name" value="BLR8189 PROTEIN"/>
    <property type="match status" value="1"/>
</dbReference>
<protein>
    <recommendedName>
        <fullName evidence="2">VOC domain-containing protein</fullName>
    </recommendedName>
</protein>
<dbReference type="OrthoDB" id="16820at2759"/>
<proteinExistence type="predicted"/>
<dbReference type="Gene3D" id="3.10.180.10">
    <property type="entry name" value="2,3-Dihydroxybiphenyl 1,2-Dioxygenase, domain 1"/>
    <property type="match status" value="1"/>
</dbReference>
<evidence type="ECO:0000313" key="4">
    <source>
        <dbReference type="Proteomes" id="UP000799640"/>
    </source>
</evidence>
<keyword evidence="4" id="KW-1185">Reference proteome</keyword>
<sequence>MATSRPHPFAVNHVAISVPDLDAGVEWYTTHLGLTKLRPNASYDKSKDPSAAIFAVYPERLQRVNVAFLSAGNGVGVELFQFVEPAYKKPSADFEFERGGFFHAAFTVPNPDAVAERIVASGGELVGKTVKVGPDDDALYLRDPWGNTLELLSISFERLMSGGGS</sequence>
<dbReference type="InterPro" id="IPR004360">
    <property type="entry name" value="Glyas_Fos-R_dOase_dom"/>
</dbReference>
<dbReference type="InterPro" id="IPR051785">
    <property type="entry name" value="MMCE/EMCE_epimerase"/>
</dbReference>
<name>A0A6G1HYC7_9PEZI</name>
<evidence type="ECO:0000313" key="3">
    <source>
        <dbReference type="EMBL" id="KAF2400944.1"/>
    </source>
</evidence>
<accession>A0A6G1HYC7</accession>
<dbReference type="GO" id="GO:0046872">
    <property type="term" value="F:metal ion binding"/>
    <property type="evidence" value="ECO:0007669"/>
    <property type="project" value="UniProtKB-KW"/>
</dbReference>
<dbReference type="GO" id="GO:0046491">
    <property type="term" value="P:L-methylmalonyl-CoA metabolic process"/>
    <property type="evidence" value="ECO:0007669"/>
    <property type="project" value="TreeGrafter"/>
</dbReference>
<dbReference type="PANTHER" id="PTHR43048">
    <property type="entry name" value="METHYLMALONYL-COA EPIMERASE"/>
    <property type="match status" value="1"/>
</dbReference>